<dbReference type="CDD" id="cd00067">
    <property type="entry name" value="GAL4"/>
    <property type="match status" value="1"/>
</dbReference>
<evidence type="ECO:0000256" key="3">
    <source>
        <dbReference type="ARBA" id="ARBA00023242"/>
    </source>
</evidence>
<dbReference type="EMBL" id="LGRB01000009">
    <property type="protein sequence ID" value="OCT51509.1"/>
    <property type="molecule type" value="Genomic_DNA"/>
</dbReference>
<dbReference type="STRING" id="86049.A0A1C1CSP0"/>
<comment type="caution">
    <text evidence="5">The sequence shown here is derived from an EMBL/GenBank/DDBJ whole genome shotgun (WGS) entry which is preliminary data.</text>
</comment>
<dbReference type="OrthoDB" id="4159900at2759"/>
<feature type="compositionally biased region" description="Low complexity" evidence="4">
    <location>
        <begin position="57"/>
        <end position="74"/>
    </location>
</feature>
<keyword evidence="3" id="KW-0539">Nucleus</keyword>
<reference evidence="6" key="1">
    <citation type="submission" date="2015-07" db="EMBL/GenBank/DDBJ databases">
        <authorList>
            <person name="Teixeira M.M."/>
            <person name="Souza R.C."/>
            <person name="Almeida L.G."/>
            <person name="Vicente V.A."/>
            <person name="de Hoog S."/>
            <person name="Bocca A.L."/>
            <person name="de Almeida S.R."/>
            <person name="Vasconcelos A.T."/>
            <person name="Felipe M.S."/>
        </authorList>
    </citation>
    <scope>NUCLEOTIDE SEQUENCE [LARGE SCALE GENOMIC DNA]</scope>
    <source>
        <strain evidence="6">KSF</strain>
    </source>
</reference>
<dbReference type="InterPro" id="IPR001138">
    <property type="entry name" value="Zn2Cys6_DnaBD"/>
</dbReference>
<dbReference type="PANTHER" id="PTHR38111">
    <property type="entry name" value="ZN(2)-C6 FUNGAL-TYPE DOMAIN-CONTAINING PROTEIN-RELATED"/>
    <property type="match status" value="1"/>
</dbReference>
<dbReference type="VEuPathDB" id="FungiDB:CLCR_08824"/>
<protein>
    <recommendedName>
        <fullName evidence="7">Zn(2)-C6 fungal-type domain-containing protein</fullName>
    </recommendedName>
</protein>
<evidence type="ECO:0000313" key="5">
    <source>
        <dbReference type="EMBL" id="OCT51509.1"/>
    </source>
</evidence>
<evidence type="ECO:0000256" key="1">
    <source>
        <dbReference type="ARBA" id="ARBA00023015"/>
    </source>
</evidence>
<evidence type="ECO:0008006" key="7">
    <source>
        <dbReference type="Google" id="ProtNLM"/>
    </source>
</evidence>
<keyword evidence="6" id="KW-1185">Reference proteome</keyword>
<dbReference type="Proteomes" id="UP000094526">
    <property type="component" value="Unassembled WGS sequence"/>
</dbReference>
<gene>
    <name evidence="5" type="ORF">CLCR_08824</name>
</gene>
<keyword evidence="1" id="KW-0805">Transcription regulation</keyword>
<feature type="region of interest" description="Disordered" evidence="4">
    <location>
        <begin position="1"/>
        <end position="20"/>
    </location>
</feature>
<dbReference type="InterPro" id="IPR053178">
    <property type="entry name" value="Osmoadaptation_assoc"/>
</dbReference>
<dbReference type="PANTHER" id="PTHR38111:SF2">
    <property type="entry name" value="FINGER DOMAIN PROTEIN, PUTATIVE (AFU_ORTHOLOGUE AFUA_1G01560)-RELATED"/>
    <property type="match status" value="1"/>
</dbReference>
<feature type="region of interest" description="Disordered" evidence="4">
    <location>
        <begin position="54"/>
        <end position="83"/>
    </location>
</feature>
<organism evidence="5 6">
    <name type="scientific">Cladophialophora carrionii</name>
    <dbReference type="NCBI Taxonomy" id="86049"/>
    <lineage>
        <taxon>Eukaryota</taxon>
        <taxon>Fungi</taxon>
        <taxon>Dikarya</taxon>
        <taxon>Ascomycota</taxon>
        <taxon>Pezizomycotina</taxon>
        <taxon>Eurotiomycetes</taxon>
        <taxon>Chaetothyriomycetidae</taxon>
        <taxon>Chaetothyriales</taxon>
        <taxon>Herpotrichiellaceae</taxon>
        <taxon>Cladophialophora</taxon>
    </lineage>
</organism>
<sequence>MRRDSTHRRSGVTTCDEKQPACGACRKGGRPCSYTSGHGRFDRVYQVYRMDSIRQDSGASSSTSDPSRSLSSGGANSRPPAHDTTILTLRPAAYTSTFHESIPRPGCIDPSVLGQGPSRTLVREAQFGGRSGSLVLRWRNLCEIMLPGARQPYVLGEWLELIPPRIGHSETFDIALECLITSALTYVNTTERNLADTCGLNSGALARVRAMLAKGEESPKEQDDILLAISFLYAAERSRHCELQDSHARPR</sequence>
<evidence type="ECO:0000256" key="4">
    <source>
        <dbReference type="SAM" id="MobiDB-lite"/>
    </source>
</evidence>
<keyword evidence="2" id="KW-0804">Transcription</keyword>
<evidence type="ECO:0000313" key="6">
    <source>
        <dbReference type="Proteomes" id="UP000094526"/>
    </source>
</evidence>
<accession>A0A1C1CSP0</accession>
<evidence type="ECO:0000256" key="2">
    <source>
        <dbReference type="ARBA" id="ARBA00023163"/>
    </source>
</evidence>
<name>A0A1C1CSP0_9EURO</name>
<feature type="compositionally biased region" description="Basic residues" evidence="4">
    <location>
        <begin position="1"/>
        <end position="10"/>
    </location>
</feature>
<dbReference type="GO" id="GO:0000981">
    <property type="term" value="F:DNA-binding transcription factor activity, RNA polymerase II-specific"/>
    <property type="evidence" value="ECO:0007669"/>
    <property type="project" value="InterPro"/>
</dbReference>
<dbReference type="AlphaFoldDB" id="A0A1C1CSP0"/>
<dbReference type="GO" id="GO:0008270">
    <property type="term" value="F:zinc ion binding"/>
    <property type="evidence" value="ECO:0007669"/>
    <property type="project" value="InterPro"/>
</dbReference>
<proteinExistence type="predicted"/>